<evidence type="ECO:0000259" key="16">
    <source>
        <dbReference type="PROSITE" id="PS50126"/>
    </source>
</evidence>
<dbReference type="InterPro" id="IPR019307">
    <property type="entry name" value="RNA-bd_AU-1/RNase_E/G"/>
</dbReference>
<dbReference type="Pfam" id="PF00575">
    <property type="entry name" value="S1"/>
    <property type="match status" value="1"/>
</dbReference>
<dbReference type="GO" id="GO:0008033">
    <property type="term" value="P:tRNA processing"/>
    <property type="evidence" value="ECO:0007669"/>
    <property type="project" value="UniProtKB-KW"/>
</dbReference>
<evidence type="ECO:0000256" key="10">
    <source>
        <dbReference type="ARBA" id="ARBA00022723"/>
    </source>
</evidence>
<evidence type="ECO:0000256" key="14">
    <source>
        <dbReference type="ARBA" id="ARBA00022842"/>
    </source>
</evidence>
<dbReference type="GO" id="GO:0000049">
    <property type="term" value="F:tRNA binding"/>
    <property type="evidence" value="ECO:0007669"/>
    <property type="project" value="UniProtKB-KW"/>
</dbReference>
<evidence type="ECO:0000256" key="11">
    <source>
        <dbReference type="ARBA" id="ARBA00022730"/>
    </source>
</evidence>
<evidence type="ECO:0000256" key="3">
    <source>
        <dbReference type="ARBA" id="ARBA00005663"/>
    </source>
</evidence>
<dbReference type="NCBIfam" id="TIGR00757">
    <property type="entry name" value="RNaseEG"/>
    <property type="match status" value="1"/>
</dbReference>
<evidence type="ECO:0000256" key="9">
    <source>
        <dbReference type="ARBA" id="ARBA00022722"/>
    </source>
</evidence>
<dbReference type="RefSeq" id="WP_071314022.1">
    <property type="nucleotide sequence ID" value="NZ_MLQQ01000040.1"/>
</dbReference>
<reference evidence="17 18" key="1">
    <citation type="submission" date="2016-10" db="EMBL/GenBank/DDBJ databases">
        <title>Draft genome sequences of four alkaliphilic bacteria belonging to the Anaerobacillus genus.</title>
        <authorList>
            <person name="Bassil N.M."/>
            <person name="Lloyd J.R."/>
        </authorList>
    </citation>
    <scope>NUCLEOTIDE SEQUENCE [LARGE SCALE GENOMIC DNA]</scope>
    <source>
        <strain evidence="17 18">DSM 15340</strain>
    </source>
</reference>
<dbReference type="GO" id="GO:0005737">
    <property type="term" value="C:cytoplasm"/>
    <property type="evidence" value="ECO:0007669"/>
    <property type="project" value="UniProtKB-SubCell"/>
</dbReference>
<evidence type="ECO:0000256" key="2">
    <source>
        <dbReference type="ARBA" id="ARBA00004496"/>
    </source>
</evidence>
<organism evidence="17 18">
    <name type="scientific">Anaerobacillus arseniciselenatis</name>
    <dbReference type="NCBI Taxonomy" id="85682"/>
    <lineage>
        <taxon>Bacteria</taxon>
        <taxon>Bacillati</taxon>
        <taxon>Bacillota</taxon>
        <taxon>Bacilli</taxon>
        <taxon>Bacillales</taxon>
        <taxon>Bacillaceae</taxon>
        <taxon>Anaerobacillus</taxon>
    </lineage>
</organism>
<dbReference type="Gene3D" id="2.40.50.140">
    <property type="entry name" value="Nucleic acid-binding proteins"/>
    <property type="match status" value="1"/>
</dbReference>
<proteinExistence type="inferred from homology"/>
<comment type="subcellular location">
    <subcellularLocation>
        <location evidence="2">Cytoplasm</location>
    </subcellularLocation>
</comment>
<keyword evidence="15" id="KW-0694">RNA-binding</keyword>
<dbReference type="GO" id="GO:0016787">
    <property type="term" value="F:hydrolase activity"/>
    <property type="evidence" value="ECO:0007669"/>
    <property type="project" value="UniProtKB-KW"/>
</dbReference>
<keyword evidence="6" id="KW-0698">rRNA processing</keyword>
<protein>
    <recommendedName>
        <fullName evidence="4">Ribonuclease G</fullName>
    </recommendedName>
</protein>
<comment type="caution">
    <text evidence="17">The sequence shown here is derived from an EMBL/GenBank/DDBJ whole genome shotgun (WGS) entry which is preliminary data.</text>
</comment>
<evidence type="ECO:0000256" key="8">
    <source>
        <dbReference type="ARBA" id="ARBA00022694"/>
    </source>
</evidence>
<evidence type="ECO:0000256" key="1">
    <source>
        <dbReference type="ARBA" id="ARBA00001946"/>
    </source>
</evidence>
<dbReference type="InterPro" id="IPR004659">
    <property type="entry name" value="RNase_E/G"/>
</dbReference>
<dbReference type="Pfam" id="PF10150">
    <property type="entry name" value="RNase_E_G"/>
    <property type="match status" value="1"/>
</dbReference>
<comment type="similarity">
    <text evidence="3">Belongs to the RNase E/G family. RNase G subfamily.</text>
</comment>
<dbReference type="GO" id="GO:0004519">
    <property type="term" value="F:endonuclease activity"/>
    <property type="evidence" value="ECO:0007669"/>
    <property type="project" value="UniProtKB-KW"/>
</dbReference>
<evidence type="ECO:0000256" key="15">
    <source>
        <dbReference type="ARBA" id="ARBA00022884"/>
    </source>
</evidence>
<evidence type="ECO:0000256" key="6">
    <source>
        <dbReference type="ARBA" id="ARBA00022552"/>
    </source>
</evidence>
<sequence length="494" mass="56838">MKTFIFNMLTNERRLAILENKKVVEFFIERPEVNKIVGNVYKGKVVNVLPGMQAAFVDIGQEKNGFLYRDELVSFQQLDEEDELKKERSISEFVTVGQEILVQVTKEGFGKKGPRLTEVVSFPGKYMVYMPNGGYVGVSKRMQTEDVREQWRKIGLSLCQDDEGMIIRTATEELTEEKVAQELHFLRKLWEDVWKEGKNLKPPVLIHEDSSIIEKVVRDFNFEDVDEIIIDSMKDYMLLKELFKPYPSLLKKLNFYQQREGVFSHYNIEAELDKALRRQVWLKTGAYLVIDQTEALTVIDVNTGKFTGKQDLHDTIVKTNIEAAKEIAKQLRLRDIGGIIVIDFIDMKQDKDKQTVLASFHKALRNDRTKTNVLGFTGLGLLEMTRKKARQNLQDSVSTTCPTCIGKGKVLSNEAVAHKIERALWEYKGMDSEALLVEVPPSVAPILKGEKDVHINRLQETLHYQIFVKANPWLNQNDFAIRFIGSEEEVKSRI</sequence>
<dbReference type="GO" id="GO:0004540">
    <property type="term" value="F:RNA nuclease activity"/>
    <property type="evidence" value="ECO:0007669"/>
    <property type="project" value="InterPro"/>
</dbReference>
<keyword evidence="14" id="KW-0460">Magnesium</keyword>
<dbReference type="InterPro" id="IPR003029">
    <property type="entry name" value="S1_domain"/>
</dbReference>
<evidence type="ECO:0000256" key="4">
    <source>
        <dbReference type="ARBA" id="ARBA00017719"/>
    </source>
</evidence>
<keyword evidence="18" id="KW-1185">Reference proteome</keyword>
<dbReference type="Pfam" id="PF20833">
    <property type="entry name" value="RNase_E_G_Thio"/>
    <property type="match status" value="1"/>
</dbReference>
<evidence type="ECO:0000313" key="18">
    <source>
        <dbReference type="Proteomes" id="UP000180098"/>
    </source>
</evidence>
<evidence type="ECO:0000313" key="17">
    <source>
        <dbReference type="EMBL" id="OIJ10258.1"/>
    </source>
</evidence>
<accession>A0A1S2LCM9</accession>
<keyword evidence="5" id="KW-0963">Cytoplasm</keyword>
<keyword evidence="9" id="KW-0540">Nuclease</keyword>
<dbReference type="GO" id="GO:0046872">
    <property type="term" value="F:metal ion binding"/>
    <property type="evidence" value="ECO:0007669"/>
    <property type="project" value="UniProtKB-KW"/>
</dbReference>
<keyword evidence="11" id="KW-0699">rRNA-binding</keyword>
<keyword evidence="10" id="KW-0479">Metal-binding</keyword>
<dbReference type="AlphaFoldDB" id="A0A1S2LCM9"/>
<keyword evidence="13" id="KW-0378">Hydrolase</keyword>
<dbReference type="PROSITE" id="PS50126">
    <property type="entry name" value="S1"/>
    <property type="match status" value="1"/>
</dbReference>
<dbReference type="InterPro" id="IPR048583">
    <property type="entry name" value="RNase_E_G_thioredoxin-like"/>
</dbReference>
<name>A0A1S2LCM9_9BACI</name>
<keyword evidence="7" id="KW-0820">tRNA-binding</keyword>
<keyword evidence="8" id="KW-0819">tRNA processing</keyword>
<dbReference type="GO" id="GO:0019843">
    <property type="term" value="F:rRNA binding"/>
    <property type="evidence" value="ECO:0007669"/>
    <property type="project" value="UniProtKB-KW"/>
</dbReference>
<feature type="domain" description="S1 motif" evidence="16">
    <location>
        <begin position="38"/>
        <end position="119"/>
    </location>
</feature>
<dbReference type="PANTHER" id="PTHR30001">
    <property type="entry name" value="RIBONUCLEASE"/>
    <property type="match status" value="1"/>
</dbReference>
<dbReference type="CDD" id="cd04453">
    <property type="entry name" value="S1_RNase_E"/>
    <property type="match status" value="1"/>
</dbReference>
<dbReference type="Gene3D" id="3.40.1260.20">
    <property type="entry name" value="Ribonuclease E, catalytic domain"/>
    <property type="match status" value="1"/>
</dbReference>
<dbReference type="PANTHER" id="PTHR30001:SF0">
    <property type="entry name" value="RIBONUCLEASE G"/>
    <property type="match status" value="1"/>
</dbReference>
<evidence type="ECO:0000256" key="5">
    <source>
        <dbReference type="ARBA" id="ARBA00022490"/>
    </source>
</evidence>
<evidence type="ECO:0000256" key="13">
    <source>
        <dbReference type="ARBA" id="ARBA00022801"/>
    </source>
</evidence>
<dbReference type="GO" id="GO:0006364">
    <property type="term" value="P:rRNA processing"/>
    <property type="evidence" value="ECO:0007669"/>
    <property type="project" value="UniProtKB-KW"/>
</dbReference>
<dbReference type="Proteomes" id="UP000180098">
    <property type="component" value="Unassembled WGS sequence"/>
</dbReference>
<keyword evidence="12" id="KW-0255">Endonuclease</keyword>
<dbReference type="SUPFAM" id="SSF50249">
    <property type="entry name" value="Nucleic acid-binding proteins"/>
    <property type="match status" value="1"/>
</dbReference>
<evidence type="ECO:0000256" key="7">
    <source>
        <dbReference type="ARBA" id="ARBA00022555"/>
    </source>
</evidence>
<dbReference type="SMART" id="SM00316">
    <property type="entry name" value="S1"/>
    <property type="match status" value="1"/>
</dbReference>
<comment type="cofactor">
    <cofactor evidence="1">
        <name>Mg(2+)</name>
        <dbReference type="ChEBI" id="CHEBI:18420"/>
    </cofactor>
</comment>
<evidence type="ECO:0000256" key="12">
    <source>
        <dbReference type="ARBA" id="ARBA00022759"/>
    </source>
</evidence>
<dbReference type="InterPro" id="IPR012340">
    <property type="entry name" value="NA-bd_OB-fold"/>
</dbReference>
<gene>
    <name evidence="17" type="ORF">BKP35_14255</name>
</gene>
<dbReference type="EMBL" id="MLQQ01000040">
    <property type="protein sequence ID" value="OIJ10258.1"/>
    <property type="molecule type" value="Genomic_DNA"/>
</dbReference>